<dbReference type="PANTHER" id="PTHR31652:SF0">
    <property type="entry name" value="LIMR FAMILY PROTEIN DDB_G0283707-RELATED"/>
    <property type="match status" value="1"/>
</dbReference>
<evidence type="ECO:0000313" key="6">
    <source>
        <dbReference type="EMBL" id="KAG5184761.1"/>
    </source>
</evidence>
<evidence type="ECO:0000256" key="5">
    <source>
        <dbReference type="SAM" id="Phobius"/>
    </source>
</evidence>
<keyword evidence="7" id="KW-1185">Reference proteome</keyword>
<comment type="caution">
    <text evidence="6">The sequence shown here is derived from an EMBL/GenBank/DDBJ whole genome shotgun (WGS) entry which is preliminary data.</text>
</comment>
<evidence type="ECO:0000256" key="1">
    <source>
        <dbReference type="ARBA" id="ARBA00004141"/>
    </source>
</evidence>
<reference evidence="6" key="1">
    <citation type="submission" date="2021-02" db="EMBL/GenBank/DDBJ databases">
        <title>First Annotated Genome of the Yellow-green Alga Tribonema minus.</title>
        <authorList>
            <person name="Mahan K.M."/>
        </authorList>
    </citation>
    <scope>NUCLEOTIDE SEQUENCE</scope>
    <source>
        <strain evidence="6">UTEX B ZZ1240</strain>
    </source>
</reference>
<evidence type="ECO:0000256" key="2">
    <source>
        <dbReference type="ARBA" id="ARBA00022692"/>
    </source>
</evidence>
<feature type="transmembrane region" description="Helical" evidence="5">
    <location>
        <begin position="83"/>
        <end position="103"/>
    </location>
</feature>
<feature type="transmembrane region" description="Helical" evidence="5">
    <location>
        <begin position="34"/>
        <end position="52"/>
    </location>
</feature>
<accession>A0A835Z009</accession>
<feature type="transmembrane region" description="Helical" evidence="5">
    <location>
        <begin position="376"/>
        <end position="397"/>
    </location>
</feature>
<feature type="transmembrane region" description="Helical" evidence="5">
    <location>
        <begin position="6"/>
        <end position="22"/>
    </location>
</feature>
<keyword evidence="3 5" id="KW-1133">Transmembrane helix</keyword>
<proteinExistence type="predicted"/>
<feature type="transmembrane region" description="Helical" evidence="5">
    <location>
        <begin position="207"/>
        <end position="230"/>
    </location>
</feature>
<dbReference type="AlphaFoldDB" id="A0A835Z009"/>
<evidence type="ECO:0000256" key="4">
    <source>
        <dbReference type="ARBA" id="ARBA00023136"/>
    </source>
</evidence>
<protein>
    <submittedName>
        <fullName evidence="6">LMBR1-like membrane protein</fullName>
    </submittedName>
</protein>
<gene>
    <name evidence="6" type="ORF">JKP88DRAFT_194821</name>
</gene>
<feature type="transmembrane region" description="Helical" evidence="5">
    <location>
        <begin position="124"/>
        <end position="146"/>
    </location>
</feature>
<feature type="transmembrane region" description="Helical" evidence="5">
    <location>
        <begin position="425"/>
        <end position="452"/>
    </location>
</feature>
<dbReference type="InterPro" id="IPR006876">
    <property type="entry name" value="LMBR1-like_membr_prot"/>
</dbReference>
<dbReference type="EMBL" id="JAFCMP010000152">
    <property type="protein sequence ID" value="KAG5184761.1"/>
    <property type="molecule type" value="Genomic_DNA"/>
</dbReference>
<feature type="transmembrane region" description="Helical" evidence="5">
    <location>
        <begin position="472"/>
        <end position="496"/>
    </location>
</feature>
<keyword evidence="4 5" id="KW-0472">Membrane</keyword>
<name>A0A835Z009_9STRA</name>
<dbReference type="GO" id="GO:0016020">
    <property type="term" value="C:membrane"/>
    <property type="evidence" value="ECO:0007669"/>
    <property type="project" value="UniProtKB-SubCell"/>
</dbReference>
<dbReference type="OrthoDB" id="73273at2759"/>
<keyword evidence="2 5" id="KW-0812">Transmembrane</keyword>
<dbReference type="Proteomes" id="UP000664859">
    <property type="component" value="Unassembled WGS sequence"/>
</dbReference>
<sequence length="528" mass="60015">MIGIGIAILMAVNLYILVLWQHPDDKNQAYWPKALVLLGLTLAEGTVLFLPLDVANNGGNVDCNQSWSDVFCGSIDMTAAWSALFYLIFIFAFFLIPYTIFFYEEDDTEVLEGKFNFAKTFIIATKYMLVVAFLVALVVGISFYFLGISDIPVQQYAASTIHAYLYVQQYTTSSFMYCLSTPLTTAQLALAPDVASTGQEVTLNVTFGLYLMAIMSFVGWFLFAVFAGLGMPGISIDLVRGYQHRPQRLDRAQIAALELRTKELVEIGTMLKSTRSDRKLTRGNYIAKRQAMRAESTEFKRFKQMVYILEEDYQQMVLCKEYSTKYNPLKPLFWMLVGIVSGCICVLWLIHMVVYMLATPPYALFLNAYFNWFDKWFPLFGAISIGLFAMYLLVAAVKGCFKFGLRLMWFTLHPMKLNETYMNSFLFNVGIILMCVPAVIQFSVQAFSAYLVSADINSFFNVQVKYLRFFRYFYVNDVFVFALLIITLLSTAFLGVRPSDTPASTKQVREALRKLGAHTADYEASRAK</sequence>
<organism evidence="6 7">
    <name type="scientific">Tribonema minus</name>
    <dbReference type="NCBI Taxonomy" id="303371"/>
    <lineage>
        <taxon>Eukaryota</taxon>
        <taxon>Sar</taxon>
        <taxon>Stramenopiles</taxon>
        <taxon>Ochrophyta</taxon>
        <taxon>PX clade</taxon>
        <taxon>Xanthophyceae</taxon>
        <taxon>Tribonematales</taxon>
        <taxon>Tribonemataceae</taxon>
        <taxon>Tribonema</taxon>
    </lineage>
</organism>
<evidence type="ECO:0000313" key="7">
    <source>
        <dbReference type="Proteomes" id="UP000664859"/>
    </source>
</evidence>
<dbReference type="Pfam" id="PF04791">
    <property type="entry name" value="LMBR1"/>
    <property type="match status" value="2"/>
</dbReference>
<comment type="subcellular location">
    <subcellularLocation>
        <location evidence="1">Membrane</location>
        <topology evidence="1">Multi-pass membrane protein</topology>
    </subcellularLocation>
</comment>
<dbReference type="PANTHER" id="PTHR31652">
    <property type="entry name" value="LIMR FAMILY PROTEIN DDB_G0283707-RELATED"/>
    <property type="match status" value="1"/>
</dbReference>
<evidence type="ECO:0000256" key="3">
    <source>
        <dbReference type="ARBA" id="ARBA00022989"/>
    </source>
</evidence>
<feature type="transmembrane region" description="Helical" evidence="5">
    <location>
        <begin position="332"/>
        <end position="356"/>
    </location>
</feature>